<dbReference type="RefSeq" id="WP_109719560.1">
    <property type="nucleotide sequence ID" value="NZ_QEQK01000005.1"/>
</dbReference>
<protein>
    <submittedName>
        <fullName evidence="2">DUF4197 domain-containing protein</fullName>
    </submittedName>
</protein>
<evidence type="ECO:0000313" key="2">
    <source>
        <dbReference type="EMBL" id="PWN56366.1"/>
    </source>
</evidence>
<evidence type="ECO:0000313" key="3">
    <source>
        <dbReference type="Proteomes" id="UP000251800"/>
    </source>
</evidence>
<accession>A0A363ULR3</accession>
<keyword evidence="1" id="KW-0732">Signal</keyword>
<reference evidence="2 3" key="1">
    <citation type="submission" date="2018-05" db="EMBL/GenBank/DDBJ databases">
        <title>Abyssibacter profundi OUC007T gen. nov., sp. nov, a marine bacterium isolated from seawater of the Mariana Trench.</title>
        <authorList>
            <person name="Zhou S."/>
        </authorList>
    </citation>
    <scope>NUCLEOTIDE SEQUENCE [LARGE SCALE GENOMIC DNA]</scope>
    <source>
        <strain evidence="2 3">OUC007</strain>
    </source>
</reference>
<gene>
    <name evidence="2" type="ORF">DEH80_05865</name>
</gene>
<dbReference type="InterPro" id="IPR025245">
    <property type="entry name" value="DUF4197"/>
</dbReference>
<dbReference type="Proteomes" id="UP000251800">
    <property type="component" value="Unassembled WGS sequence"/>
</dbReference>
<dbReference type="AlphaFoldDB" id="A0A363ULR3"/>
<dbReference type="EMBL" id="QEQK01000005">
    <property type="protein sequence ID" value="PWN56366.1"/>
    <property type="molecule type" value="Genomic_DNA"/>
</dbReference>
<dbReference type="OrthoDB" id="5292580at2"/>
<keyword evidence="3" id="KW-1185">Reference proteome</keyword>
<organism evidence="2 3">
    <name type="scientific">Abyssibacter profundi</name>
    <dbReference type="NCBI Taxonomy" id="2182787"/>
    <lineage>
        <taxon>Bacteria</taxon>
        <taxon>Pseudomonadati</taxon>
        <taxon>Pseudomonadota</taxon>
        <taxon>Gammaproteobacteria</taxon>
        <taxon>Chromatiales</taxon>
        <taxon>Oceanococcaceae</taxon>
        <taxon>Abyssibacter</taxon>
    </lineage>
</organism>
<feature type="chain" id="PRO_5016776533" evidence="1">
    <location>
        <begin position="19"/>
        <end position="243"/>
    </location>
</feature>
<feature type="signal peptide" evidence="1">
    <location>
        <begin position="1"/>
        <end position="18"/>
    </location>
</feature>
<evidence type="ECO:0000256" key="1">
    <source>
        <dbReference type="SAM" id="SignalP"/>
    </source>
</evidence>
<comment type="caution">
    <text evidence="2">The sequence shown here is derived from an EMBL/GenBank/DDBJ whole genome shotgun (WGS) entry which is preliminary data.</text>
</comment>
<name>A0A363ULR3_9GAMM</name>
<proteinExistence type="predicted"/>
<sequence length="243" mass="25790">MRLIFCLVLSLVAGTAQAGWADWLNDLLGGADSDAPSAAAPLTAETAAKGIREALAEGTRTAVNTLGQTNGFWGNEQARIPLPRGVERLGETLTKLGAGDLVDEFHLTLNRAAEAAVPEAADLLASAVRQMSVADALEIVQGTDDAATRYFRANAGDALYQKLHPIVVNATQRVGVTQDYKALVQKAGPLMAMAGQDVPDLDDYVTSQALDALFTEIAAEEKRIRDNPAQRTTDILREVFGSS</sequence>
<dbReference type="Pfam" id="PF13852">
    <property type="entry name" value="DUF4197"/>
    <property type="match status" value="1"/>
</dbReference>